<protein>
    <submittedName>
        <fullName evidence="2">Exonuclease</fullName>
    </submittedName>
</protein>
<sequence length="325" mass="35593">MIHPFDPAGGLWQARQLHDDLVAGYRGRRIEDVFCGREVDTSSGTCYVLESRSAADLDGRDPDRAASAVLADLTLVRGIGEATGRRLNREGYRTVEDLVGHPRYGREAARLLFAVGRGDTRGLADWIGRRHRCSDPLVLEVSRFHDAGDLLFFDIETLGLSGRPIILIGLARIEGGSIVVRQYLLRSVAEEKAALAAVLPDLEADDAALVTFNGRAFDLPYVRDRLARHGIPADLTLPHFDILPPARRRWKDSLGTCRLGALEAGVLGIGRENDIPSGMVPAFYETYRRTGNPGPLVPVVEHNRQDLVSLVRLFGILRGDGDCGA</sequence>
<dbReference type="InterPro" id="IPR038720">
    <property type="entry name" value="YprB_RNase_H-like_dom"/>
</dbReference>
<evidence type="ECO:0000313" key="2">
    <source>
        <dbReference type="EMBL" id="MDV2480790.1"/>
    </source>
</evidence>
<comment type="caution">
    <text evidence="2">The sequence shown here is derived from an EMBL/GenBank/DDBJ whole genome shotgun (WGS) entry which is preliminary data.</text>
</comment>
<evidence type="ECO:0000313" key="3">
    <source>
        <dbReference type="Proteomes" id="UP001281203"/>
    </source>
</evidence>
<name>A0ABU3WYB7_9EURY</name>
<dbReference type="PANTHER" id="PTHR38462:SF1">
    <property type="entry name" value="YPRB RIBONUCLEASE H-LIKE DOMAIN-CONTAINING PROTEIN"/>
    <property type="match status" value="1"/>
</dbReference>
<dbReference type="PANTHER" id="PTHR38462">
    <property type="entry name" value="EXONUCLEASE-LIKE PROTEIN"/>
    <property type="match status" value="1"/>
</dbReference>
<dbReference type="EMBL" id="WBKO01000001">
    <property type="protein sequence ID" value="MDV2480790.1"/>
    <property type="molecule type" value="Genomic_DNA"/>
</dbReference>
<dbReference type="Pfam" id="PF13482">
    <property type="entry name" value="RNase_H_2"/>
    <property type="match status" value="1"/>
</dbReference>
<reference evidence="2 3" key="1">
    <citation type="submission" date="2019-10" db="EMBL/GenBank/DDBJ databases">
        <title>Isolation and characterization of Methanoculleus sp. Wushi-C6 from a hot spring well.</title>
        <authorList>
            <person name="Chen S.-C."/>
            <person name="Lan Z.-H."/>
            <person name="You Y.-T."/>
            <person name="Lai M.-C."/>
        </authorList>
    </citation>
    <scope>NUCLEOTIDE SEQUENCE [LARGE SCALE GENOMIC DNA]</scope>
    <source>
        <strain evidence="2 3">Wushi-C6</strain>
    </source>
</reference>
<feature type="domain" description="YprB ribonuclease H-like" evidence="1">
    <location>
        <begin position="151"/>
        <end position="315"/>
    </location>
</feature>
<organism evidence="2 3">
    <name type="scientific">Methanoculleus caldifontis</name>
    <dbReference type="NCBI Taxonomy" id="2651577"/>
    <lineage>
        <taxon>Archaea</taxon>
        <taxon>Methanobacteriati</taxon>
        <taxon>Methanobacteriota</taxon>
        <taxon>Stenosarchaea group</taxon>
        <taxon>Methanomicrobia</taxon>
        <taxon>Methanomicrobiales</taxon>
        <taxon>Methanomicrobiaceae</taxon>
        <taxon>Methanoculleus</taxon>
    </lineage>
</organism>
<dbReference type="SUPFAM" id="SSF53098">
    <property type="entry name" value="Ribonuclease H-like"/>
    <property type="match status" value="1"/>
</dbReference>
<gene>
    <name evidence="2" type="ORF">F8E02_01960</name>
</gene>
<dbReference type="Proteomes" id="UP001281203">
    <property type="component" value="Unassembled WGS sequence"/>
</dbReference>
<dbReference type="InterPro" id="IPR036397">
    <property type="entry name" value="RNaseH_sf"/>
</dbReference>
<proteinExistence type="predicted"/>
<accession>A0ABU3WYB7</accession>
<keyword evidence="2" id="KW-0540">Nuclease</keyword>
<evidence type="ECO:0000259" key="1">
    <source>
        <dbReference type="Pfam" id="PF13482"/>
    </source>
</evidence>
<dbReference type="Gene3D" id="3.30.420.10">
    <property type="entry name" value="Ribonuclease H-like superfamily/Ribonuclease H"/>
    <property type="match status" value="1"/>
</dbReference>
<keyword evidence="3" id="KW-1185">Reference proteome</keyword>
<dbReference type="RefSeq" id="WP_317063761.1">
    <property type="nucleotide sequence ID" value="NZ_WBKO01000001.1"/>
</dbReference>
<keyword evidence="2" id="KW-0269">Exonuclease</keyword>
<dbReference type="GO" id="GO:0004527">
    <property type="term" value="F:exonuclease activity"/>
    <property type="evidence" value="ECO:0007669"/>
    <property type="project" value="UniProtKB-KW"/>
</dbReference>
<keyword evidence="2" id="KW-0378">Hydrolase</keyword>
<dbReference type="InterPro" id="IPR012337">
    <property type="entry name" value="RNaseH-like_sf"/>
</dbReference>